<dbReference type="EMBL" id="HAHM01000063">
    <property type="protein sequence ID" value="SNX33378.1"/>
    <property type="molecule type" value="Transcribed_RNA"/>
</dbReference>
<reference evidence="2" key="1">
    <citation type="submission" date="2017-05" db="EMBL/GenBank/DDBJ databases">
        <authorList>
            <person name="QRISCLOUD D."/>
        </authorList>
    </citation>
    <scope>NUCLEOTIDE SEQUENCE</scope>
</reference>
<accession>A0A4Q8K442</accession>
<protein>
    <submittedName>
        <fullName evidence="2">U100-Liphistoxin-Lth1d_1</fullName>
    </submittedName>
</protein>
<evidence type="ECO:0000256" key="1">
    <source>
        <dbReference type="SAM" id="SignalP"/>
    </source>
</evidence>
<reference evidence="2" key="2">
    <citation type="submission" date="2019-05" db="EMBL/GenBank/DDBJ databases">
        <title>Unravelling the molecular evolution of spider venoms.</title>
        <authorList>
            <person name="Pineda S."/>
        </authorList>
    </citation>
    <scope>NUCLEOTIDE SEQUENCE</scope>
</reference>
<dbReference type="AlphaFoldDB" id="A0A4Q8K442"/>
<evidence type="ECO:0000313" key="2">
    <source>
        <dbReference type="EMBL" id="SNX33378.1"/>
    </source>
</evidence>
<keyword evidence="1" id="KW-0732">Signal</keyword>
<name>A0A4Q8K442_9ARAC</name>
<organism evidence="2">
    <name type="scientific">Liphistius thaleban</name>
    <dbReference type="NCBI Taxonomy" id="1905330"/>
    <lineage>
        <taxon>Eukaryota</taxon>
        <taxon>Metazoa</taxon>
        <taxon>Ecdysozoa</taxon>
        <taxon>Arthropoda</taxon>
        <taxon>Chelicerata</taxon>
        <taxon>Arachnida</taxon>
        <taxon>Araneae</taxon>
        <taxon>Mesothelae</taxon>
        <taxon>Liphistiidae</taxon>
        <taxon>Liphistius</taxon>
    </lineage>
</organism>
<feature type="chain" id="PRO_5020995875" evidence="1">
    <location>
        <begin position="19"/>
        <end position="109"/>
    </location>
</feature>
<proteinExistence type="predicted"/>
<feature type="signal peptide" evidence="1">
    <location>
        <begin position="1"/>
        <end position="18"/>
    </location>
</feature>
<sequence length="109" mass="11650">MKLTIIVIATSLVIAVVAFPSKDSEATDSDKMEQRMEIVFQETARGCSKEIGDKCSSNCDCCGTTVVCGSVYVAGKEVNQCMDKSSDNGILNGIGKGLNFIQNGFSFCF</sequence>